<dbReference type="Proteomes" id="UP001151760">
    <property type="component" value="Unassembled WGS sequence"/>
</dbReference>
<reference evidence="1" key="1">
    <citation type="journal article" date="2022" name="Int. J. Mol. Sci.">
        <title>Draft Genome of Tanacetum Coccineum: Genomic Comparison of Closely Related Tanacetum-Family Plants.</title>
        <authorList>
            <person name="Yamashiro T."/>
            <person name="Shiraishi A."/>
            <person name="Nakayama K."/>
            <person name="Satake H."/>
        </authorList>
    </citation>
    <scope>NUCLEOTIDE SEQUENCE</scope>
</reference>
<gene>
    <name evidence="1" type="ORF">Tco_0992812</name>
</gene>
<evidence type="ECO:0000313" key="1">
    <source>
        <dbReference type="EMBL" id="GJT57758.1"/>
    </source>
</evidence>
<accession>A0ABQ5F3W7</accession>
<keyword evidence="2" id="KW-1185">Reference proteome</keyword>
<comment type="caution">
    <text evidence="1">The sequence shown here is derived from an EMBL/GenBank/DDBJ whole genome shotgun (WGS) entry which is preliminary data.</text>
</comment>
<reference evidence="1" key="2">
    <citation type="submission" date="2022-01" db="EMBL/GenBank/DDBJ databases">
        <authorList>
            <person name="Yamashiro T."/>
            <person name="Shiraishi A."/>
            <person name="Satake H."/>
            <person name="Nakayama K."/>
        </authorList>
    </citation>
    <scope>NUCLEOTIDE SEQUENCE</scope>
</reference>
<evidence type="ECO:0000313" key="2">
    <source>
        <dbReference type="Proteomes" id="UP001151760"/>
    </source>
</evidence>
<organism evidence="1 2">
    <name type="scientific">Tanacetum coccineum</name>
    <dbReference type="NCBI Taxonomy" id="301880"/>
    <lineage>
        <taxon>Eukaryota</taxon>
        <taxon>Viridiplantae</taxon>
        <taxon>Streptophyta</taxon>
        <taxon>Embryophyta</taxon>
        <taxon>Tracheophyta</taxon>
        <taxon>Spermatophyta</taxon>
        <taxon>Magnoliopsida</taxon>
        <taxon>eudicotyledons</taxon>
        <taxon>Gunneridae</taxon>
        <taxon>Pentapetalae</taxon>
        <taxon>asterids</taxon>
        <taxon>campanulids</taxon>
        <taxon>Asterales</taxon>
        <taxon>Asteraceae</taxon>
        <taxon>Asteroideae</taxon>
        <taxon>Anthemideae</taxon>
        <taxon>Anthemidinae</taxon>
        <taxon>Tanacetum</taxon>
    </lineage>
</organism>
<dbReference type="EMBL" id="BQNB010016959">
    <property type="protein sequence ID" value="GJT57758.1"/>
    <property type="molecule type" value="Genomic_DNA"/>
</dbReference>
<protein>
    <submittedName>
        <fullName evidence="1">Uncharacterized protein</fullName>
    </submittedName>
</protein>
<sequence length="78" mass="8171">MGVVTGYAGWRLAVRIGDDMTEDGLLRRWGGGRGSGRSEMGSISCNGRKVTARKSFQAAAMVVPAVGGRLMGKRGGKD</sequence>
<name>A0ABQ5F3W7_9ASTR</name>
<proteinExistence type="predicted"/>